<proteinExistence type="predicted"/>
<dbReference type="Proteomes" id="UP000372890">
    <property type="component" value="Unassembled WGS sequence"/>
</dbReference>
<keyword evidence="1" id="KW-1133">Transmembrane helix</keyword>
<feature type="transmembrane region" description="Helical" evidence="1">
    <location>
        <begin position="63"/>
        <end position="80"/>
    </location>
</feature>
<evidence type="ECO:0000313" key="2">
    <source>
        <dbReference type="EMBL" id="VFS31207.1"/>
    </source>
</evidence>
<keyword evidence="1" id="KW-0812">Transmembrane</keyword>
<feature type="transmembrane region" description="Helical" evidence="1">
    <location>
        <begin position="150"/>
        <end position="168"/>
    </location>
</feature>
<name>A0A484Y6F2_ECOLX</name>
<keyword evidence="1" id="KW-0472">Membrane</keyword>
<accession>A0A484Y6F2</accession>
<gene>
    <name evidence="2" type="ORF">NCTC9001_04098</name>
</gene>
<organism evidence="2 3">
    <name type="scientific">Escherichia coli</name>
    <dbReference type="NCBI Taxonomy" id="562"/>
    <lineage>
        <taxon>Bacteria</taxon>
        <taxon>Pseudomonadati</taxon>
        <taxon>Pseudomonadota</taxon>
        <taxon>Gammaproteobacteria</taxon>
        <taxon>Enterobacterales</taxon>
        <taxon>Enterobacteriaceae</taxon>
        <taxon>Escherichia</taxon>
    </lineage>
</organism>
<reference evidence="2 3" key="1">
    <citation type="submission" date="2019-03" db="EMBL/GenBank/DDBJ databases">
        <authorList>
            <consortium name="Pathogen Informatics"/>
        </authorList>
    </citation>
    <scope>NUCLEOTIDE SEQUENCE [LARGE SCALE GENOMIC DNA]</scope>
    <source>
        <strain evidence="2 3">NCTC9001</strain>
    </source>
</reference>
<feature type="transmembrane region" description="Helical" evidence="1">
    <location>
        <begin position="29"/>
        <end position="51"/>
    </location>
</feature>
<feature type="transmembrane region" description="Helical" evidence="1">
    <location>
        <begin position="92"/>
        <end position="115"/>
    </location>
</feature>
<dbReference type="AlphaFoldDB" id="A0A484Y6F2"/>
<protein>
    <submittedName>
        <fullName evidence="2">Membrane protein</fullName>
    </submittedName>
</protein>
<sequence length="245" mass="28687">MIKFRLYIPPVILGFVIVPLLVWPTVIALAVLIFTLTFLAEIIFSFPLLVVRISLQELQLELLVEYALFFSVMGGIGWQFSRRMPPELKNRLHCWLVFSPVYFWLILSNFILYISPEKSALLENIRNFFLTFVWLPLNFSPFWPQPWTDFVGPISAQLGFALGYYCQWRSKNRSHRKKWGRLGNVLKFGDFSSGAVIQLFTMNSLRNSNSPVALRNRASSLRRQRQPLLRIFHQPLTHTRLLIRI</sequence>
<evidence type="ECO:0000313" key="3">
    <source>
        <dbReference type="Proteomes" id="UP000372890"/>
    </source>
</evidence>
<evidence type="ECO:0000256" key="1">
    <source>
        <dbReference type="SAM" id="Phobius"/>
    </source>
</evidence>
<dbReference type="EMBL" id="CAADIS010000005">
    <property type="protein sequence ID" value="VFS31207.1"/>
    <property type="molecule type" value="Genomic_DNA"/>
</dbReference>